<feature type="region of interest" description="Disordered" evidence="1">
    <location>
        <begin position="552"/>
        <end position="592"/>
    </location>
</feature>
<feature type="region of interest" description="Disordered" evidence="1">
    <location>
        <begin position="404"/>
        <end position="435"/>
    </location>
</feature>
<proteinExistence type="predicted"/>
<evidence type="ECO:0000313" key="3">
    <source>
        <dbReference type="Ensembl" id="ENSEBUP00000011079.1"/>
    </source>
</evidence>
<name>A0A8C4Q767_EPTBU</name>
<feature type="compositionally biased region" description="Basic and acidic residues" evidence="1">
    <location>
        <begin position="298"/>
        <end position="332"/>
    </location>
</feature>
<dbReference type="Ensembl" id="ENSEBUT00000011639.1">
    <property type="protein sequence ID" value="ENSEBUP00000011079.1"/>
    <property type="gene ID" value="ENSEBUG00000007117.1"/>
</dbReference>
<dbReference type="PANTHER" id="PTHR17469:SF15">
    <property type="entry name" value="ITPR-INTERACTING DOMAIN-CONTAINING PROTEIN"/>
    <property type="match status" value="1"/>
</dbReference>
<evidence type="ECO:0000313" key="4">
    <source>
        <dbReference type="Proteomes" id="UP000694388"/>
    </source>
</evidence>
<feature type="region of interest" description="Disordered" evidence="1">
    <location>
        <begin position="298"/>
        <end position="389"/>
    </location>
</feature>
<feature type="compositionally biased region" description="Polar residues" evidence="1">
    <location>
        <begin position="552"/>
        <end position="561"/>
    </location>
</feature>
<organism evidence="3 4">
    <name type="scientific">Eptatretus burgeri</name>
    <name type="common">Inshore hagfish</name>
    <dbReference type="NCBI Taxonomy" id="7764"/>
    <lineage>
        <taxon>Eukaryota</taxon>
        <taxon>Metazoa</taxon>
        <taxon>Chordata</taxon>
        <taxon>Craniata</taxon>
        <taxon>Vertebrata</taxon>
        <taxon>Cyclostomata</taxon>
        <taxon>Myxini</taxon>
        <taxon>Myxiniformes</taxon>
        <taxon>Myxinidae</taxon>
        <taxon>Eptatretinae</taxon>
        <taxon>Eptatretus</taxon>
    </lineage>
</organism>
<dbReference type="SMART" id="SM01257">
    <property type="entry name" value="KRAP_IP3R_bind"/>
    <property type="match status" value="1"/>
</dbReference>
<protein>
    <recommendedName>
        <fullName evidence="2">ITPR-interacting domain-containing protein</fullName>
    </recommendedName>
</protein>
<feature type="region of interest" description="Disordered" evidence="1">
    <location>
        <begin position="447"/>
        <end position="476"/>
    </location>
</feature>
<dbReference type="AlphaFoldDB" id="A0A8C4Q767"/>
<dbReference type="InterPro" id="IPR043444">
    <property type="entry name" value="TESPA1-like"/>
</dbReference>
<feature type="compositionally biased region" description="Basic and acidic residues" evidence="1">
    <location>
        <begin position="370"/>
        <end position="387"/>
    </location>
</feature>
<reference evidence="3" key="1">
    <citation type="submission" date="2025-08" db="UniProtKB">
        <authorList>
            <consortium name="Ensembl"/>
        </authorList>
    </citation>
    <scope>IDENTIFICATION</scope>
</reference>
<dbReference type="Proteomes" id="UP000694388">
    <property type="component" value="Unplaced"/>
</dbReference>
<dbReference type="PANTHER" id="PTHR17469">
    <property type="entry name" value="SPERM SPECIFIC ANTIGEN 2-RELATED"/>
    <property type="match status" value="1"/>
</dbReference>
<keyword evidence="4" id="KW-1185">Reference proteome</keyword>
<evidence type="ECO:0000256" key="1">
    <source>
        <dbReference type="SAM" id="MobiDB-lite"/>
    </source>
</evidence>
<sequence>MHNATTSVMDNWKQHSLGWHSFNGPAMEHGAPLPTQKGNIQGKSCSEKTWRTFASIPTDEPQAKQVRIDDAKVCDIPECSGFETRGAQLDDGTLSDSSKMDTQSHWRLLKSIANYVGDECDVFCELNFNEDSQEKTNAATVMELLQRYHVDPEVLLRNLGFGSHEGNIIDKLPLRFIASTSSANGITTDLVQKSMIHRYSTESDLINSRFSKVNVLANVVDTFSNISARSTRKPNAISGLRKLSTTSAWSRLSLPQPLSPPCQTEEKALVEGSTMKTKRKHAFSRIAKEHFFSKSFHEEHETKINRQHGSMEDGDHARAETQVERESTDDKGNPSGMKVRNSWNERNRGNDPQVLNIHQMSTKEEAEETGSPHKEDEQEATAADHSKPTLTEYEVVHDDHLVDNNLTNLHHPSPMNGIPHSDEAENPSPVVNEQPDFTANVSLENDFHDSSSADQIDNSEETTISQEMLRKPLDVDEETDTLNLHSRMSFEDPLSSNGSVAGQDQVQEQDHEVRSQPSAGSLSDAKALNRMKLIKQIQDSWMASSQSLSLESPVIHSSQLHSPRESNDEEAMETPQEDGPPHSNIPAFREGFTSGHSSAIANAEADDTLTQTPSNGIPSDVSNPCVAQGNAMPERITDKHRNAIDYNPHLHHINPAIKNRSRVVRKKLVLKETQSTNNTSVVPSTTKLPGNHLEIRFE</sequence>
<reference evidence="3" key="2">
    <citation type="submission" date="2025-09" db="UniProtKB">
        <authorList>
            <consortium name="Ensembl"/>
        </authorList>
    </citation>
    <scope>IDENTIFICATION</scope>
</reference>
<feature type="region of interest" description="Disordered" evidence="1">
    <location>
        <begin position="489"/>
        <end position="524"/>
    </location>
</feature>
<dbReference type="InterPro" id="IPR029325">
    <property type="entry name" value="ITPR-bd"/>
</dbReference>
<evidence type="ECO:0000259" key="2">
    <source>
        <dbReference type="SMART" id="SM01257"/>
    </source>
</evidence>
<feature type="compositionally biased region" description="Polar residues" evidence="1">
    <location>
        <begin position="452"/>
        <end position="466"/>
    </location>
</feature>
<dbReference type="Pfam" id="PF14722">
    <property type="entry name" value="KRAP_IP3R_bind"/>
    <property type="match status" value="1"/>
</dbReference>
<feature type="compositionally biased region" description="Acidic residues" evidence="1">
    <location>
        <begin position="567"/>
        <end position="576"/>
    </location>
</feature>
<feature type="compositionally biased region" description="Polar residues" evidence="1">
    <location>
        <begin position="494"/>
        <end position="506"/>
    </location>
</feature>
<dbReference type="GO" id="GO:0005102">
    <property type="term" value="F:signaling receptor binding"/>
    <property type="evidence" value="ECO:0007669"/>
    <property type="project" value="InterPro"/>
</dbReference>
<accession>A0A8C4Q767</accession>
<feature type="domain" description="ITPR-interacting" evidence="2">
    <location>
        <begin position="122"/>
        <end position="287"/>
    </location>
</feature>